<sequence>MIRRLLLWLKLLLLALLLLLIFTREWPPFGDEFYQITTIVGSRQFDFLSWELTAVSTKAEAVLANNDAYLDEATRKQTVLDYLSLIQQSQQLENQIQQIYTDPTVQNPDAATAVLQTELTQVRTSIDILQPLAEAIVQDQVGTILAGEEFGLLGQAWPPVMMHMTPLPTLLIVSPRDQIERIHGVSLAHGLSTPEIVEMETAVFEQINLSAIVVPIGGLGTYPAMIMETSNINWLLEVTVHEWAHHWLSFFPLGLNYNDPQLRIINETVASIIDQEIANRVIDRYYPEFAPPPTPPAALAPDPTPSDPPQFDFAAEMAATR</sequence>
<evidence type="ECO:0000313" key="2">
    <source>
        <dbReference type="EMBL" id="VAW42971.1"/>
    </source>
</evidence>
<gene>
    <name evidence="2" type="ORF">MNBD_CHLOROFLEXI01-3498</name>
</gene>
<feature type="non-terminal residue" evidence="2">
    <location>
        <position position="321"/>
    </location>
</feature>
<name>A0A3B0VJ63_9ZZZZ</name>
<feature type="compositionally biased region" description="Pro residues" evidence="1">
    <location>
        <begin position="292"/>
        <end position="308"/>
    </location>
</feature>
<evidence type="ECO:0000256" key="1">
    <source>
        <dbReference type="SAM" id="MobiDB-lite"/>
    </source>
</evidence>
<dbReference type="EMBL" id="UOEU01000992">
    <property type="protein sequence ID" value="VAW42971.1"/>
    <property type="molecule type" value="Genomic_DNA"/>
</dbReference>
<dbReference type="AlphaFoldDB" id="A0A3B0VJ63"/>
<reference evidence="2" key="1">
    <citation type="submission" date="2018-06" db="EMBL/GenBank/DDBJ databases">
        <authorList>
            <person name="Zhirakovskaya E."/>
        </authorList>
    </citation>
    <scope>NUCLEOTIDE SEQUENCE</scope>
</reference>
<organism evidence="2">
    <name type="scientific">hydrothermal vent metagenome</name>
    <dbReference type="NCBI Taxonomy" id="652676"/>
    <lineage>
        <taxon>unclassified sequences</taxon>
        <taxon>metagenomes</taxon>
        <taxon>ecological metagenomes</taxon>
    </lineage>
</organism>
<proteinExistence type="predicted"/>
<accession>A0A3B0VJ63</accession>
<protein>
    <submittedName>
        <fullName evidence="2">Uncharacterized protein</fullName>
    </submittedName>
</protein>
<feature type="region of interest" description="Disordered" evidence="1">
    <location>
        <begin position="292"/>
        <end position="311"/>
    </location>
</feature>